<dbReference type="EMBL" id="FNVT01000024">
    <property type="protein sequence ID" value="SEH02178.1"/>
    <property type="molecule type" value="Genomic_DNA"/>
</dbReference>
<evidence type="ECO:0000259" key="1">
    <source>
        <dbReference type="Pfam" id="PF01156"/>
    </source>
</evidence>
<protein>
    <submittedName>
        <fullName evidence="2">Inosine-uridine nucleoside N-ribohydrolase</fullName>
    </submittedName>
</protein>
<gene>
    <name evidence="2" type="ORF">SAMN05444920_124113</name>
</gene>
<dbReference type="Pfam" id="PF01156">
    <property type="entry name" value="IU_nuc_hydro"/>
    <property type="match status" value="1"/>
</dbReference>
<dbReference type="InterPro" id="IPR036452">
    <property type="entry name" value="Ribo_hydro-like"/>
</dbReference>
<name>A0A1H6EWF5_9ACTN</name>
<keyword evidence="3" id="KW-1185">Reference proteome</keyword>
<dbReference type="RefSeq" id="WP_103963233.1">
    <property type="nucleotide sequence ID" value="NZ_FNVT01000024.1"/>
</dbReference>
<dbReference type="Proteomes" id="UP000236732">
    <property type="component" value="Unassembled WGS sequence"/>
</dbReference>
<reference evidence="2 3" key="1">
    <citation type="submission" date="2016-10" db="EMBL/GenBank/DDBJ databases">
        <authorList>
            <person name="de Groot N.N."/>
        </authorList>
    </citation>
    <scope>NUCLEOTIDE SEQUENCE [LARGE SCALE GENOMIC DNA]</scope>
    <source>
        <strain evidence="2 3">CGMCC 4.7037</strain>
    </source>
</reference>
<evidence type="ECO:0000313" key="2">
    <source>
        <dbReference type="EMBL" id="SEH02178.1"/>
    </source>
</evidence>
<feature type="domain" description="Inosine/uridine-preferring nucleoside hydrolase" evidence="1">
    <location>
        <begin position="13"/>
        <end position="214"/>
    </location>
</feature>
<proteinExistence type="predicted"/>
<evidence type="ECO:0000313" key="3">
    <source>
        <dbReference type="Proteomes" id="UP000236732"/>
    </source>
</evidence>
<dbReference type="GO" id="GO:0016799">
    <property type="term" value="F:hydrolase activity, hydrolyzing N-glycosyl compounds"/>
    <property type="evidence" value="ECO:0007669"/>
    <property type="project" value="InterPro"/>
</dbReference>
<accession>A0A1H6EWF5</accession>
<keyword evidence="2" id="KW-0378">Hydrolase</keyword>
<dbReference type="OrthoDB" id="2530052at2"/>
<sequence>MGFQPPAGPRCRVITDNDYCGDPDGLVQLVHQLLSPSADLRAVIGSHLVTGPERPTADLSYERVTEVLSLMGREVPAYAGSNVSLADPQTPRPSAGAEAIVAEAMRTDTGLPLYVTLGGGLTELASAYLMEPRIADRLTAIWIGGPEYPGLAAPPPDTPGVEYNLNIDLIAAQVVFASPIPLWQVPRNAYRQTMAGMAELAAYVRPAGKIGAYLYDSLCEVGARLAPAGLNLGETYLLGDSPLVLLSTLRSNFHPDTSSSRHVLRPAPRITEDGGYEDRPEGRPIRVYTDLDVRLMLQDFYAKLTLQARNVRR</sequence>
<organism evidence="2 3">
    <name type="scientific">Nonomuraea solani</name>
    <dbReference type="NCBI Taxonomy" id="1144553"/>
    <lineage>
        <taxon>Bacteria</taxon>
        <taxon>Bacillati</taxon>
        <taxon>Actinomycetota</taxon>
        <taxon>Actinomycetes</taxon>
        <taxon>Streptosporangiales</taxon>
        <taxon>Streptosporangiaceae</taxon>
        <taxon>Nonomuraea</taxon>
    </lineage>
</organism>
<dbReference type="SUPFAM" id="SSF53590">
    <property type="entry name" value="Nucleoside hydrolase"/>
    <property type="match status" value="1"/>
</dbReference>
<dbReference type="AlphaFoldDB" id="A0A1H6EWF5"/>
<dbReference type="Gene3D" id="3.90.245.10">
    <property type="entry name" value="Ribonucleoside hydrolase-like"/>
    <property type="match status" value="1"/>
</dbReference>
<dbReference type="InterPro" id="IPR001910">
    <property type="entry name" value="Inosine/uridine_hydrolase_dom"/>
</dbReference>